<dbReference type="Gene3D" id="3.40.980.10">
    <property type="entry name" value="MoaB/Mog-like domain"/>
    <property type="match status" value="1"/>
</dbReference>
<comment type="catalytic activity">
    <reaction evidence="1">
        <text>adenylyl-molybdopterin + molybdate = Mo-molybdopterin + AMP + H(+)</text>
        <dbReference type="Rhea" id="RHEA:35047"/>
        <dbReference type="ChEBI" id="CHEBI:15378"/>
        <dbReference type="ChEBI" id="CHEBI:36264"/>
        <dbReference type="ChEBI" id="CHEBI:62727"/>
        <dbReference type="ChEBI" id="CHEBI:71302"/>
        <dbReference type="ChEBI" id="CHEBI:456215"/>
    </reaction>
</comment>
<feature type="domain" description="MoaB/Mog" evidence="2">
    <location>
        <begin position="173"/>
        <end position="305"/>
    </location>
</feature>
<dbReference type="OrthoDB" id="9767940at2"/>
<dbReference type="PANTHER" id="PTHR10192">
    <property type="entry name" value="MOLYBDOPTERIN BIOSYNTHESIS PROTEIN"/>
    <property type="match status" value="1"/>
</dbReference>
<dbReference type="EC" id="2.10.1.1" evidence="1"/>
<keyword evidence="1" id="KW-0460">Magnesium</keyword>
<keyword evidence="1 3" id="KW-0808">Transferase</keyword>
<comment type="cofactor">
    <cofactor evidence="1">
        <name>Mg(2+)</name>
        <dbReference type="ChEBI" id="CHEBI:18420"/>
    </cofactor>
</comment>
<dbReference type="GO" id="GO:0005829">
    <property type="term" value="C:cytosol"/>
    <property type="evidence" value="ECO:0007669"/>
    <property type="project" value="TreeGrafter"/>
</dbReference>
<name>A0A377GVT1_9FUSO</name>
<organism evidence="3 4">
    <name type="scientific">Fusobacterium necrogenes</name>
    <dbReference type="NCBI Taxonomy" id="858"/>
    <lineage>
        <taxon>Bacteria</taxon>
        <taxon>Fusobacteriati</taxon>
        <taxon>Fusobacteriota</taxon>
        <taxon>Fusobacteriia</taxon>
        <taxon>Fusobacteriales</taxon>
        <taxon>Fusobacteriaceae</taxon>
        <taxon>Fusobacterium</taxon>
    </lineage>
</organism>
<dbReference type="Pfam" id="PF00994">
    <property type="entry name" value="MoCF_biosynth"/>
    <property type="match status" value="1"/>
</dbReference>
<keyword evidence="1" id="KW-0500">Molybdenum</keyword>
<dbReference type="InterPro" id="IPR038987">
    <property type="entry name" value="MoeA-like"/>
</dbReference>
<reference evidence="3 4" key="1">
    <citation type="submission" date="2018-06" db="EMBL/GenBank/DDBJ databases">
        <authorList>
            <consortium name="Pathogen Informatics"/>
            <person name="Doyle S."/>
        </authorList>
    </citation>
    <scope>NUCLEOTIDE SEQUENCE [LARGE SCALE GENOMIC DNA]</scope>
    <source>
        <strain evidence="3 4">NCTC10723</strain>
    </source>
</reference>
<protein>
    <recommendedName>
        <fullName evidence="1">Molybdopterin molybdenumtransferase</fullName>
        <ecNumber evidence="1">2.10.1.1</ecNumber>
    </recommendedName>
</protein>
<keyword evidence="4" id="KW-1185">Reference proteome</keyword>
<accession>A0A377GVT1</accession>
<dbReference type="SMART" id="SM00852">
    <property type="entry name" value="MoCF_biosynth"/>
    <property type="match status" value="1"/>
</dbReference>
<dbReference type="CDD" id="cd03522">
    <property type="entry name" value="MoeA_like"/>
    <property type="match status" value="1"/>
</dbReference>
<comment type="similarity">
    <text evidence="1">Belongs to the MoeA family.</text>
</comment>
<comment type="function">
    <text evidence="1">Catalyzes the insertion of molybdate into adenylated molybdopterin with the concomitant release of AMP.</text>
</comment>
<dbReference type="GO" id="GO:0046872">
    <property type="term" value="F:metal ion binding"/>
    <property type="evidence" value="ECO:0007669"/>
    <property type="project" value="UniProtKB-UniRule"/>
</dbReference>
<dbReference type="UniPathway" id="UPA00344"/>
<dbReference type="Proteomes" id="UP000255328">
    <property type="component" value="Unassembled WGS sequence"/>
</dbReference>
<evidence type="ECO:0000313" key="4">
    <source>
        <dbReference type="Proteomes" id="UP000255328"/>
    </source>
</evidence>
<dbReference type="RefSeq" id="WP_115269024.1">
    <property type="nucleotide sequence ID" value="NZ_UGGU01000003.1"/>
</dbReference>
<evidence type="ECO:0000256" key="1">
    <source>
        <dbReference type="RuleBase" id="RU365090"/>
    </source>
</evidence>
<dbReference type="SUPFAM" id="SSF53218">
    <property type="entry name" value="Molybdenum cofactor biosynthesis proteins"/>
    <property type="match status" value="1"/>
</dbReference>
<keyword evidence="1" id="KW-0501">Molybdenum cofactor biosynthesis</keyword>
<evidence type="ECO:0000313" key="3">
    <source>
        <dbReference type="EMBL" id="STO31059.1"/>
    </source>
</evidence>
<gene>
    <name evidence="3" type="primary">moeA</name>
    <name evidence="3" type="ORF">NCTC10723_00499</name>
</gene>
<proteinExistence type="inferred from homology"/>
<dbReference type="GO" id="GO:0006777">
    <property type="term" value="P:Mo-molybdopterin cofactor biosynthetic process"/>
    <property type="evidence" value="ECO:0007669"/>
    <property type="project" value="UniProtKB-UniRule"/>
</dbReference>
<comment type="pathway">
    <text evidence="1">Cofactor biosynthesis; molybdopterin biosynthesis.</text>
</comment>
<evidence type="ECO:0000259" key="2">
    <source>
        <dbReference type="SMART" id="SM00852"/>
    </source>
</evidence>
<dbReference type="InterPro" id="IPR036425">
    <property type="entry name" value="MoaB/Mog-like_dom_sf"/>
</dbReference>
<dbReference type="AlphaFoldDB" id="A0A377GVT1"/>
<dbReference type="EMBL" id="UGGU01000003">
    <property type="protein sequence ID" value="STO31059.1"/>
    <property type="molecule type" value="Genomic_DNA"/>
</dbReference>
<dbReference type="InterPro" id="IPR001453">
    <property type="entry name" value="MoaB/Mog_dom"/>
</dbReference>
<keyword evidence="1" id="KW-0479">Metal-binding</keyword>
<dbReference type="GO" id="GO:0061599">
    <property type="term" value="F:molybdopterin molybdotransferase activity"/>
    <property type="evidence" value="ECO:0007669"/>
    <property type="project" value="UniProtKB-UniRule"/>
</dbReference>
<sequence>MKKIKTVEAVGYVLQHDITQILPGEFKGRIFKKGHVILEEDIPKLLNLGKDHIYVFELGEKGVHENDAALILGKLGKGKNVFTDVEIKEGKINFRADCDGILKVNTEQLLELNMLGEISFATLPNNYSVKKGELIAGARVIPLVISKEKMDMARSLIKTPILKVVPYRSYKVGIITTGNEIFYGRIKDKFGEIIKNKLSEYKCEVIGQSLCPDDKEIIKSSAKKLLNEGADMLIFTGGMSVDPDDLTPSSIIEMGGELVTYGAPVLPGSMFLLSYLGDIPMMGLPGCVMFSKRTIFDIILSRVMTGEILKKRDIMLYGNGGLCQDCEICHYPNCSFGKQG</sequence>
<dbReference type="PANTHER" id="PTHR10192:SF28">
    <property type="entry name" value="MOLYBDOPTERIN MOLYBDENUMTRANSFERASE"/>
    <property type="match status" value="1"/>
</dbReference>